<keyword evidence="2" id="KW-1185">Reference proteome</keyword>
<protein>
    <submittedName>
        <fullName evidence="1">Uncharacterized protein</fullName>
    </submittedName>
</protein>
<accession>A0ABV3VLZ7</accession>
<proteinExistence type="predicted"/>
<dbReference type="Proteomes" id="UP001558474">
    <property type="component" value="Unassembled WGS sequence"/>
</dbReference>
<evidence type="ECO:0000313" key="2">
    <source>
        <dbReference type="Proteomes" id="UP001558474"/>
    </source>
</evidence>
<dbReference type="EMBL" id="JBDLOU010000058">
    <property type="protein sequence ID" value="MEX3741116.1"/>
    <property type="molecule type" value="Genomic_DNA"/>
</dbReference>
<comment type="caution">
    <text evidence="1">The sequence shown here is derived from an EMBL/GenBank/DDBJ whole genome shotgun (WGS) entry which is preliminary data.</text>
</comment>
<reference evidence="1 2" key="1">
    <citation type="submission" date="2024-04" db="EMBL/GenBank/DDBJ databases">
        <title>Genomic Markers of Mycobacteria.</title>
        <authorList>
            <person name="Soliman M.S."/>
            <person name="Elkholy A."/>
            <person name="Soliman N.S."/>
            <person name="Abbas A."/>
            <person name="Khayrat S."/>
            <person name="Shawky S."/>
        </authorList>
    </citation>
    <scope>NUCLEOTIDE SEQUENCE [LARGE SCALE GENOMIC DNA]</scope>
    <source>
        <strain evidence="1 2">Egy-CU-AM5</strain>
    </source>
</reference>
<evidence type="ECO:0000313" key="1">
    <source>
        <dbReference type="EMBL" id="MEX3741116.1"/>
    </source>
</evidence>
<organism evidence="1 2">
    <name type="scientific">Mycolicibacterium porcinum</name>
    <dbReference type="NCBI Taxonomy" id="39693"/>
    <lineage>
        <taxon>Bacteria</taxon>
        <taxon>Bacillati</taxon>
        <taxon>Actinomycetota</taxon>
        <taxon>Actinomycetes</taxon>
        <taxon>Mycobacteriales</taxon>
        <taxon>Mycobacteriaceae</taxon>
        <taxon>Mycolicibacterium</taxon>
    </lineage>
</organism>
<dbReference type="RefSeq" id="WP_368573815.1">
    <property type="nucleotide sequence ID" value="NZ_JBDLOU010000058.1"/>
</dbReference>
<name>A0ABV3VLZ7_9MYCO</name>
<gene>
    <name evidence="1" type="ORF">ABFW12_23085</name>
</gene>
<sequence length="96" mass="10665">MPARRSPWLDDRAKLLVKILADQHGLRMPDSGMDAVRADISDHLDQLAALMRIGRQAAKRYVTDEAIAKMAQRIATAYRRASAKGNESPPALRVVE</sequence>